<keyword evidence="2" id="KW-1185">Reference proteome</keyword>
<organism evidence="1 2">
    <name type="scientific">Caerostris extrusa</name>
    <name type="common">Bark spider</name>
    <name type="synonym">Caerostris bankana</name>
    <dbReference type="NCBI Taxonomy" id="172846"/>
    <lineage>
        <taxon>Eukaryota</taxon>
        <taxon>Metazoa</taxon>
        <taxon>Ecdysozoa</taxon>
        <taxon>Arthropoda</taxon>
        <taxon>Chelicerata</taxon>
        <taxon>Arachnida</taxon>
        <taxon>Araneae</taxon>
        <taxon>Araneomorphae</taxon>
        <taxon>Entelegynae</taxon>
        <taxon>Araneoidea</taxon>
        <taxon>Araneidae</taxon>
        <taxon>Caerostris</taxon>
    </lineage>
</organism>
<protein>
    <submittedName>
        <fullName evidence="1">Uncharacterized protein</fullName>
    </submittedName>
</protein>
<evidence type="ECO:0000313" key="2">
    <source>
        <dbReference type="Proteomes" id="UP001054945"/>
    </source>
</evidence>
<comment type="caution">
    <text evidence="1">The sequence shown here is derived from an EMBL/GenBank/DDBJ whole genome shotgun (WGS) entry which is preliminary data.</text>
</comment>
<sequence>MVPSNLEQEIRYDIWEVPSPIPRIHLEDFQSYLFILTILSIDMEIQFDFIYRVLKHAPLKRTLLTRLFPVL</sequence>
<gene>
    <name evidence="1" type="ORF">CEXT_7781</name>
</gene>
<evidence type="ECO:0000313" key="1">
    <source>
        <dbReference type="EMBL" id="GIY58044.1"/>
    </source>
</evidence>
<dbReference type="Proteomes" id="UP001054945">
    <property type="component" value="Unassembled WGS sequence"/>
</dbReference>
<accession>A0AAV4UJU5</accession>
<name>A0AAV4UJU5_CAEEX</name>
<proteinExistence type="predicted"/>
<dbReference type="AlphaFoldDB" id="A0AAV4UJU5"/>
<dbReference type="EMBL" id="BPLR01013007">
    <property type="protein sequence ID" value="GIY58044.1"/>
    <property type="molecule type" value="Genomic_DNA"/>
</dbReference>
<reference evidence="1 2" key="1">
    <citation type="submission" date="2021-06" db="EMBL/GenBank/DDBJ databases">
        <title>Caerostris extrusa draft genome.</title>
        <authorList>
            <person name="Kono N."/>
            <person name="Arakawa K."/>
        </authorList>
    </citation>
    <scope>NUCLEOTIDE SEQUENCE [LARGE SCALE GENOMIC DNA]</scope>
</reference>